<organism evidence="2 3">
    <name type="scientific">Paramecium primaurelia</name>
    <dbReference type="NCBI Taxonomy" id="5886"/>
    <lineage>
        <taxon>Eukaryota</taxon>
        <taxon>Sar</taxon>
        <taxon>Alveolata</taxon>
        <taxon>Ciliophora</taxon>
        <taxon>Intramacronucleata</taxon>
        <taxon>Oligohymenophorea</taxon>
        <taxon>Peniculida</taxon>
        <taxon>Parameciidae</taxon>
        <taxon>Paramecium</taxon>
    </lineage>
</organism>
<dbReference type="OMA" id="VIVIIME"/>
<feature type="signal peptide" evidence="1">
    <location>
        <begin position="1"/>
        <end position="15"/>
    </location>
</feature>
<comment type="caution">
    <text evidence="2">The sequence shown here is derived from an EMBL/GenBank/DDBJ whole genome shotgun (WGS) entry which is preliminary data.</text>
</comment>
<keyword evidence="3" id="KW-1185">Reference proteome</keyword>
<dbReference type="Proteomes" id="UP000688137">
    <property type="component" value="Unassembled WGS sequence"/>
</dbReference>
<feature type="chain" id="PRO_5035722600" evidence="1">
    <location>
        <begin position="16"/>
        <end position="196"/>
    </location>
</feature>
<dbReference type="EMBL" id="CAJJDM010000125">
    <property type="protein sequence ID" value="CAD8103931.1"/>
    <property type="molecule type" value="Genomic_DNA"/>
</dbReference>
<accession>A0A8S1PLY0</accession>
<proteinExistence type="predicted"/>
<protein>
    <submittedName>
        <fullName evidence="2">Uncharacterized protein</fullName>
    </submittedName>
</protein>
<keyword evidence="1" id="KW-0732">Signal</keyword>
<dbReference type="AlphaFoldDB" id="A0A8S1PLY0"/>
<name>A0A8S1PLY0_PARPR</name>
<sequence length="196" mass="22109">MKILVIACLMVLTLSTPLEKIQKINVPCIEEIGYLTKDLFVFGLDIARHKFCHQVKDVIVIIMEIVKLKKACSSSNSQAILEEHNQTLTCLQNSLDIAEDAHHAYNAFIQNGITDEFIDQTTSIQQKLVSTLSRCSAKAKLLEDIFPAHCITVMNDMARNALSIKEQRHQPWKILEGLVSIGENYQGAKQHCPFMK</sequence>
<evidence type="ECO:0000313" key="2">
    <source>
        <dbReference type="EMBL" id="CAD8103931.1"/>
    </source>
</evidence>
<evidence type="ECO:0000313" key="3">
    <source>
        <dbReference type="Proteomes" id="UP000688137"/>
    </source>
</evidence>
<reference evidence="2" key="1">
    <citation type="submission" date="2021-01" db="EMBL/GenBank/DDBJ databases">
        <authorList>
            <consortium name="Genoscope - CEA"/>
            <person name="William W."/>
        </authorList>
    </citation>
    <scope>NUCLEOTIDE SEQUENCE</scope>
</reference>
<evidence type="ECO:0000256" key="1">
    <source>
        <dbReference type="SAM" id="SignalP"/>
    </source>
</evidence>
<gene>
    <name evidence="2" type="ORF">PPRIM_AZ9-3.1.T1220106</name>
</gene>